<dbReference type="Proteomes" id="UP000676336">
    <property type="component" value="Unassembled WGS sequence"/>
</dbReference>
<dbReference type="EMBL" id="CAJOBI010349921">
    <property type="protein sequence ID" value="CAF5220524.1"/>
    <property type="molecule type" value="Genomic_DNA"/>
</dbReference>
<feature type="non-terminal residue" evidence="1">
    <location>
        <position position="1"/>
    </location>
</feature>
<name>A0A8S3JUM4_9BILA</name>
<sequence length="88" mass="10160">DIFIFFFKSTSDDDSLKSQQLEECILKLESLVHEKDAIIHDLQRNVDRLTRDLIDAQEQILLSHQEKLTLIKAFTTLQDNKTLSGDVS</sequence>
<reference evidence="1" key="1">
    <citation type="submission" date="2021-02" db="EMBL/GenBank/DDBJ databases">
        <authorList>
            <person name="Nowell W R."/>
        </authorList>
    </citation>
    <scope>NUCLEOTIDE SEQUENCE</scope>
</reference>
<comment type="caution">
    <text evidence="1">The sequence shown here is derived from an EMBL/GenBank/DDBJ whole genome shotgun (WGS) entry which is preliminary data.</text>
</comment>
<evidence type="ECO:0000313" key="1">
    <source>
        <dbReference type="EMBL" id="CAF5220524.1"/>
    </source>
</evidence>
<proteinExistence type="predicted"/>
<gene>
    <name evidence="1" type="ORF">SMN809_LOCUS81935</name>
</gene>
<feature type="non-terminal residue" evidence="1">
    <location>
        <position position="88"/>
    </location>
</feature>
<organism evidence="1 2">
    <name type="scientific">Rotaria magnacalcarata</name>
    <dbReference type="NCBI Taxonomy" id="392030"/>
    <lineage>
        <taxon>Eukaryota</taxon>
        <taxon>Metazoa</taxon>
        <taxon>Spiralia</taxon>
        <taxon>Gnathifera</taxon>
        <taxon>Rotifera</taxon>
        <taxon>Eurotatoria</taxon>
        <taxon>Bdelloidea</taxon>
        <taxon>Philodinida</taxon>
        <taxon>Philodinidae</taxon>
        <taxon>Rotaria</taxon>
    </lineage>
</organism>
<protein>
    <submittedName>
        <fullName evidence="1">Uncharacterized protein</fullName>
    </submittedName>
</protein>
<dbReference type="AlphaFoldDB" id="A0A8S3JUM4"/>
<accession>A0A8S3JUM4</accession>
<evidence type="ECO:0000313" key="2">
    <source>
        <dbReference type="Proteomes" id="UP000676336"/>
    </source>
</evidence>